<evidence type="ECO:0000259" key="2">
    <source>
        <dbReference type="PROSITE" id="PS50164"/>
    </source>
</evidence>
<dbReference type="Proteomes" id="UP000176863">
    <property type="component" value="Unassembled WGS sequence"/>
</dbReference>
<dbReference type="Gene3D" id="3.40.1440.10">
    <property type="entry name" value="GIY-YIG endonuclease"/>
    <property type="match status" value="1"/>
</dbReference>
<accession>A0A1F6CXZ3</accession>
<protein>
    <submittedName>
        <fullName evidence="3">Excinuclease ABC subunit C</fullName>
    </submittedName>
</protein>
<dbReference type="InterPro" id="IPR050190">
    <property type="entry name" value="UPF0213_domain"/>
</dbReference>
<evidence type="ECO:0000313" key="3">
    <source>
        <dbReference type="EMBL" id="OGG53702.1"/>
    </source>
</evidence>
<dbReference type="PANTHER" id="PTHR34477">
    <property type="entry name" value="UPF0213 PROTEIN YHBQ"/>
    <property type="match status" value="1"/>
</dbReference>
<name>A0A1F6CXZ3_9BACT</name>
<dbReference type="AlphaFoldDB" id="A0A1F6CXZ3"/>
<organism evidence="3 4">
    <name type="scientific">Candidatus Kaiserbacteria bacterium RIFCSPHIGHO2_01_FULL_53_29</name>
    <dbReference type="NCBI Taxonomy" id="1798480"/>
    <lineage>
        <taxon>Bacteria</taxon>
        <taxon>Candidatus Kaiseribacteriota</taxon>
    </lineage>
</organism>
<dbReference type="EMBL" id="MFKT01000009">
    <property type="protein sequence ID" value="OGG53702.1"/>
    <property type="molecule type" value="Genomic_DNA"/>
</dbReference>
<dbReference type="InterPro" id="IPR000305">
    <property type="entry name" value="GIY-YIG_endonuc"/>
</dbReference>
<dbReference type="InterPro" id="IPR035901">
    <property type="entry name" value="GIY-YIG_endonuc_sf"/>
</dbReference>
<sequence length="94" mass="11247">MNPVRDDKSWYTYVLWSLKDRETYTGSTNDLRKRFKQHNDGLSRSTKGRRPLKLIYYEMCMNEQDARSRELFLKSGMGKRYLKNRLKGFLSLTG</sequence>
<feature type="domain" description="GIY-YIG" evidence="2">
    <location>
        <begin position="8"/>
        <end position="83"/>
    </location>
</feature>
<reference evidence="3 4" key="1">
    <citation type="journal article" date="2016" name="Nat. Commun.">
        <title>Thousands of microbial genomes shed light on interconnected biogeochemical processes in an aquifer system.</title>
        <authorList>
            <person name="Anantharaman K."/>
            <person name="Brown C.T."/>
            <person name="Hug L.A."/>
            <person name="Sharon I."/>
            <person name="Castelle C.J."/>
            <person name="Probst A.J."/>
            <person name="Thomas B.C."/>
            <person name="Singh A."/>
            <person name="Wilkins M.J."/>
            <person name="Karaoz U."/>
            <person name="Brodie E.L."/>
            <person name="Williams K.H."/>
            <person name="Hubbard S.S."/>
            <person name="Banfield J.F."/>
        </authorList>
    </citation>
    <scope>NUCLEOTIDE SEQUENCE [LARGE SCALE GENOMIC DNA]</scope>
</reference>
<dbReference type="PANTHER" id="PTHR34477:SF1">
    <property type="entry name" value="UPF0213 PROTEIN YHBQ"/>
    <property type="match status" value="1"/>
</dbReference>
<dbReference type="PROSITE" id="PS50164">
    <property type="entry name" value="GIY_YIG"/>
    <property type="match status" value="1"/>
</dbReference>
<dbReference type="SMART" id="SM00465">
    <property type="entry name" value="GIYc"/>
    <property type="match status" value="1"/>
</dbReference>
<comment type="caution">
    <text evidence="3">The sequence shown here is derived from an EMBL/GenBank/DDBJ whole genome shotgun (WGS) entry which is preliminary data.</text>
</comment>
<evidence type="ECO:0000256" key="1">
    <source>
        <dbReference type="ARBA" id="ARBA00007435"/>
    </source>
</evidence>
<comment type="similarity">
    <text evidence="1">Belongs to the UPF0213 family.</text>
</comment>
<gene>
    <name evidence="3" type="ORF">A2851_02340</name>
</gene>
<dbReference type="Pfam" id="PF01541">
    <property type="entry name" value="GIY-YIG"/>
    <property type="match status" value="1"/>
</dbReference>
<dbReference type="STRING" id="1798480.A2851_02340"/>
<dbReference type="SUPFAM" id="SSF82771">
    <property type="entry name" value="GIY-YIG endonuclease"/>
    <property type="match status" value="1"/>
</dbReference>
<dbReference type="CDD" id="cd10449">
    <property type="entry name" value="GIY-YIG_SLX1_like"/>
    <property type="match status" value="1"/>
</dbReference>
<proteinExistence type="inferred from homology"/>
<evidence type="ECO:0000313" key="4">
    <source>
        <dbReference type="Proteomes" id="UP000176863"/>
    </source>
</evidence>